<dbReference type="EMBL" id="JN126049">
    <property type="protein sequence ID" value="AER70227.1"/>
    <property type="molecule type" value="Genomic_DNA"/>
</dbReference>
<sequence>MSSTKTVILFIPLTSSHYRSLAMVDPQAIVRAQVKDIIKDKTNESHTLSRQLARVAEIRFNIEERNFQEALVGMLDFITRQTVGRDYTPDDFTRLLNTTNHEGTTIRELFKSISMG</sequence>
<evidence type="ECO:0000313" key="2">
    <source>
        <dbReference type="Proteomes" id="UP000005889"/>
    </source>
</evidence>
<reference evidence="1 2" key="1">
    <citation type="journal article" date="2011" name="Virol. J.">
        <title>Salmonella Typhimurium-specific bacteriophage PhiSH19 and the origins of species specificity in the Vi01-like phage family.</title>
        <authorList>
            <person name="Hooton S.P."/>
            <person name="Timms A.R."/>
            <person name="Rowsell J."/>
            <person name="Wilson R."/>
            <person name="Connerton I.F."/>
        </authorList>
    </citation>
    <scope>NUCLEOTIDE SEQUENCE [LARGE SCALE GENOMIC DNA]</scope>
</reference>
<dbReference type="Proteomes" id="UP000005889">
    <property type="component" value="Segment"/>
</dbReference>
<dbReference type="GeneID" id="14014171"/>
<accession>G8GDM1</accession>
<organism evidence="1 2">
    <name type="scientific">Salmonella typhimurium phage PhiSH19</name>
    <dbReference type="NCBI Taxonomy" id="1108865"/>
    <lineage>
        <taxon>Viruses</taxon>
        <taxon>Duplodnaviria</taxon>
        <taxon>Heunggongvirae</taxon>
        <taxon>Uroviricota</taxon>
        <taxon>Caudoviricetes</taxon>
        <taxon>Pantevenvirales</taxon>
        <taxon>Ackermannviridae</taxon>
        <taxon>Cvivirinae</taxon>
        <taxon>Kuttervirus</taxon>
        <taxon>Kuttervirus SH19</taxon>
    </lineage>
</organism>
<dbReference type="KEGG" id="vg:14014171"/>
<evidence type="ECO:0000313" key="1">
    <source>
        <dbReference type="EMBL" id="AER70227.1"/>
    </source>
</evidence>
<keyword evidence="2" id="KW-1185">Reference proteome</keyword>
<name>G8GDM1_9CAUD</name>
<protein>
    <submittedName>
        <fullName evidence="1">Uncharacterized protein</fullName>
    </submittedName>
</protein>
<proteinExistence type="predicted"/>
<dbReference type="RefSeq" id="YP_007008075.1">
    <property type="nucleotide sequence ID" value="NC_019530.1"/>
</dbReference>